<proteinExistence type="predicted"/>
<dbReference type="InParanoid" id="A0A0H2S2Y3"/>
<evidence type="ECO:0000256" key="1">
    <source>
        <dbReference type="SAM" id="MobiDB-lite"/>
    </source>
</evidence>
<feature type="region of interest" description="Disordered" evidence="1">
    <location>
        <begin position="1"/>
        <end position="46"/>
    </location>
</feature>
<dbReference type="EMBL" id="KQ085896">
    <property type="protein sequence ID" value="KLO18267.1"/>
    <property type="molecule type" value="Genomic_DNA"/>
</dbReference>
<dbReference type="Proteomes" id="UP000053477">
    <property type="component" value="Unassembled WGS sequence"/>
</dbReference>
<organism evidence="2 3">
    <name type="scientific">Schizopora paradoxa</name>
    <dbReference type="NCBI Taxonomy" id="27342"/>
    <lineage>
        <taxon>Eukaryota</taxon>
        <taxon>Fungi</taxon>
        <taxon>Dikarya</taxon>
        <taxon>Basidiomycota</taxon>
        <taxon>Agaricomycotina</taxon>
        <taxon>Agaricomycetes</taxon>
        <taxon>Hymenochaetales</taxon>
        <taxon>Schizoporaceae</taxon>
        <taxon>Schizopora</taxon>
    </lineage>
</organism>
<protein>
    <submittedName>
        <fullName evidence="2">Uncharacterized protein</fullName>
    </submittedName>
</protein>
<keyword evidence="3" id="KW-1185">Reference proteome</keyword>
<feature type="compositionally biased region" description="Basic residues" evidence="1">
    <location>
        <begin position="1"/>
        <end position="13"/>
    </location>
</feature>
<gene>
    <name evidence="2" type="ORF">SCHPADRAFT_936339</name>
</gene>
<evidence type="ECO:0000313" key="2">
    <source>
        <dbReference type="EMBL" id="KLO18267.1"/>
    </source>
</evidence>
<evidence type="ECO:0000313" key="3">
    <source>
        <dbReference type="Proteomes" id="UP000053477"/>
    </source>
</evidence>
<accession>A0A0H2S2Y3</accession>
<name>A0A0H2S2Y3_9AGAM</name>
<reference evidence="2 3" key="1">
    <citation type="submission" date="2015-04" db="EMBL/GenBank/DDBJ databases">
        <title>Complete genome sequence of Schizopora paradoxa KUC8140, a cosmopolitan wood degrader in East Asia.</title>
        <authorList>
            <consortium name="DOE Joint Genome Institute"/>
            <person name="Min B."/>
            <person name="Park H."/>
            <person name="Jang Y."/>
            <person name="Kim J.-J."/>
            <person name="Kim K.H."/>
            <person name="Pangilinan J."/>
            <person name="Lipzen A."/>
            <person name="Riley R."/>
            <person name="Grigoriev I.V."/>
            <person name="Spatafora J.W."/>
            <person name="Choi I.-G."/>
        </authorList>
    </citation>
    <scope>NUCLEOTIDE SEQUENCE [LARGE SCALE GENOMIC DNA]</scope>
    <source>
        <strain evidence="2 3">KUC8140</strain>
    </source>
</reference>
<dbReference type="AlphaFoldDB" id="A0A0H2S2Y3"/>
<sequence>MPFSPKRLKRLFRRGRESPSDTAGIAVGGGGLKPPPERHKKTKMKRAKRTASAVASHSFDVVREVSDVFGPLKSVVNSVGHVTDVYQNVRRNEKEARMLQLEVNAFHDQVSGMIPDVTIASMQVFNSLVLLDRDLDDVEAITGLLMKDRLGSRILYWKERDGRLKSAELKFRGAKERFTIGCSVAAAVPFHGMRCGQLQVGRTEERSLREKRSLERVLKVLTLLGLFGSYGSMASPVLNG</sequence>